<reference evidence="1" key="1">
    <citation type="submission" date="2023-10" db="EMBL/GenBank/DDBJ databases">
        <authorList>
            <person name="Domelevo Entfellner J.-B."/>
        </authorList>
    </citation>
    <scope>NUCLEOTIDE SEQUENCE</scope>
</reference>
<name>A0AA86SZZ1_9FABA</name>
<dbReference type="AlphaFoldDB" id="A0AA86SZZ1"/>
<gene>
    <name evidence="1" type="ORF">AYBTSS11_LOCUS23702</name>
</gene>
<dbReference type="Gramene" id="rna-AYBTSS11_LOCUS23702">
    <property type="protein sequence ID" value="CAJ1971700.1"/>
    <property type="gene ID" value="gene-AYBTSS11_LOCUS23702"/>
</dbReference>
<sequence>MRNQSAVFSFQTPLTSFVKCYLFVFKTPMLCPPCSVKPYIPGVPPDVNGEGYGKGDIWKWTTGELSERHFLGFLPEDSNFTTASDQIPHEALSIRAMPLLHIAQEAYNSDGGEAIMVAIFIVTLNEPYDLSWLTKLEETWESRENDFRIRTRKICFDVVFNSYLACKDVFLAGLARTILLQ</sequence>
<keyword evidence="2" id="KW-1185">Reference proteome</keyword>
<protein>
    <submittedName>
        <fullName evidence="1">Uncharacterized protein</fullName>
    </submittedName>
</protein>
<dbReference type="Proteomes" id="UP001189624">
    <property type="component" value="Chromosome 8"/>
</dbReference>
<proteinExistence type="predicted"/>
<accession>A0AA86SZZ1</accession>
<evidence type="ECO:0000313" key="1">
    <source>
        <dbReference type="EMBL" id="CAJ1971700.1"/>
    </source>
</evidence>
<evidence type="ECO:0000313" key="2">
    <source>
        <dbReference type="Proteomes" id="UP001189624"/>
    </source>
</evidence>
<dbReference type="EMBL" id="OY731405">
    <property type="protein sequence ID" value="CAJ1971700.1"/>
    <property type="molecule type" value="Genomic_DNA"/>
</dbReference>
<organism evidence="1 2">
    <name type="scientific">Sphenostylis stenocarpa</name>
    <dbReference type="NCBI Taxonomy" id="92480"/>
    <lineage>
        <taxon>Eukaryota</taxon>
        <taxon>Viridiplantae</taxon>
        <taxon>Streptophyta</taxon>
        <taxon>Embryophyta</taxon>
        <taxon>Tracheophyta</taxon>
        <taxon>Spermatophyta</taxon>
        <taxon>Magnoliopsida</taxon>
        <taxon>eudicotyledons</taxon>
        <taxon>Gunneridae</taxon>
        <taxon>Pentapetalae</taxon>
        <taxon>rosids</taxon>
        <taxon>fabids</taxon>
        <taxon>Fabales</taxon>
        <taxon>Fabaceae</taxon>
        <taxon>Papilionoideae</taxon>
        <taxon>50 kb inversion clade</taxon>
        <taxon>NPAAA clade</taxon>
        <taxon>indigoferoid/millettioid clade</taxon>
        <taxon>Phaseoleae</taxon>
        <taxon>Sphenostylis</taxon>
    </lineage>
</organism>